<dbReference type="EMBL" id="PHFL01000014">
    <property type="protein sequence ID" value="RFM24899.1"/>
    <property type="molecule type" value="Genomic_DNA"/>
</dbReference>
<keyword evidence="10 12" id="KW-0511">Multifunctional enzyme</keyword>
<comment type="catalytic activity">
    <reaction evidence="12">
        <text>(6R)-5,10-methylene-5,6,7,8-tetrahydrofolate + NADP(+) = (6R)-5,10-methenyltetrahydrofolate + NADPH</text>
        <dbReference type="Rhea" id="RHEA:22812"/>
        <dbReference type="ChEBI" id="CHEBI:15636"/>
        <dbReference type="ChEBI" id="CHEBI:57455"/>
        <dbReference type="ChEBI" id="CHEBI:57783"/>
        <dbReference type="ChEBI" id="CHEBI:58349"/>
        <dbReference type="EC" id="1.5.1.5"/>
    </reaction>
</comment>
<feature type="domain" description="Tetrahydrofolate dehydrogenase/cyclohydrolase catalytic" evidence="13">
    <location>
        <begin position="4"/>
        <end position="119"/>
    </location>
</feature>
<dbReference type="PRINTS" id="PR00085">
    <property type="entry name" value="THFDHDRGNASE"/>
</dbReference>
<evidence type="ECO:0000256" key="9">
    <source>
        <dbReference type="ARBA" id="ARBA00023167"/>
    </source>
</evidence>
<dbReference type="Gene3D" id="3.40.50.720">
    <property type="entry name" value="NAD(P)-binding Rossmann-like Domain"/>
    <property type="match status" value="1"/>
</dbReference>
<comment type="catalytic activity">
    <reaction evidence="11 12">
        <text>(6R)-5,10-methenyltetrahydrofolate + H2O = (6R)-10-formyltetrahydrofolate + H(+)</text>
        <dbReference type="Rhea" id="RHEA:23700"/>
        <dbReference type="ChEBI" id="CHEBI:15377"/>
        <dbReference type="ChEBI" id="CHEBI:15378"/>
        <dbReference type="ChEBI" id="CHEBI:57455"/>
        <dbReference type="ChEBI" id="CHEBI:195366"/>
        <dbReference type="EC" id="3.5.4.9"/>
    </reaction>
</comment>
<feature type="binding site" evidence="12">
    <location>
        <begin position="166"/>
        <end position="168"/>
    </location>
    <ligand>
        <name>NADP(+)</name>
        <dbReference type="ChEBI" id="CHEBI:58349"/>
    </ligand>
</feature>
<evidence type="ECO:0000256" key="10">
    <source>
        <dbReference type="ARBA" id="ARBA00023268"/>
    </source>
</evidence>
<dbReference type="AlphaFoldDB" id="A0A395M268"/>
<dbReference type="InterPro" id="IPR036291">
    <property type="entry name" value="NAD(P)-bd_dom_sf"/>
</dbReference>
<comment type="pathway">
    <text evidence="1 12">One-carbon metabolism; tetrahydrofolate interconversion.</text>
</comment>
<evidence type="ECO:0000256" key="6">
    <source>
        <dbReference type="ARBA" id="ARBA00022857"/>
    </source>
</evidence>
<dbReference type="Pfam" id="PF02882">
    <property type="entry name" value="THF_DHG_CYH_C"/>
    <property type="match status" value="1"/>
</dbReference>
<evidence type="ECO:0000256" key="5">
    <source>
        <dbReference type="ARBA" id="ARBA00022801"/>
    </source>
</evidence>
<dbReference type="GO" id="GO:0005829">
    <property type="term" value="C:cytosol"/>
    <property type="evidence" value="ECO:0007669"/>
    <property type="project" value="TreeGrafter"/>
</dbReference>
<dbReference type="NCBIfam" id="NF010771">
    <property type="entry name" value="PRK14174.1"/>
    <property type="match status" value="1"/>
</dbReference>
<evidence type="ECO:0000256" key="1">
    <source>
        <dbReference type="ARBA" id="ARBA00004777"/>
    </source>
</evidence>
<accession>A0A395M268</accession>
<gene>
    <name evidence="12 15" type="primary">folD</name>
    <name evidence="15" type="ORF">D0433_03070</name>
</gene>
<evidence type="ECO:0000256" key="2">
    <source>
        <dbReference type="ARBA" id="ARBA00022563"/>
    </source>
</evidence>
<dbReference type="EC" id="3.5.4.9" evidence="12"/>
<keyword evidence="4 12" id="KW-0658">Purine biosynthesis</keyword>
<reference evidence="15 16" key="1">
    <citation type="journal article" date="2011" name="ISME J.">
        <title>Community ecology of hot spring cyanobacterial mats: predominant populations and their functional potential.</title>
        <authorList>
            <person name="Klatt C.G."/>
            <person name="Wood J.M."/>
            <person name="Rusch D.B."/>
            <person name="Bateson M.M."/>
            <person name="Hamamura N."/>
            <person name="Heidelberg J.F."/>
            <person name="Grossman A.R."/>
            <person name="Bhaya D."/>
            <person name="Cohan F.M."/>
            <person name="Kuhl M."/>
            <person name="Bryant D.A."/>
            <person name="Ward D.M."/>
        </authorList>
    </citation>
    <scope>NUCLEOTIDE SEQUENCE [LARGE SCALE GENOMIC DNA]</scope>
    <source>
        <strain evidence="15">OS</strain>
    </source>
</reference>
<evidence type="ECO:0000256" key="4">
    <source>
        <dbReference type="ARBA" id="ARBA00022755"/>
    </source>
</evidence>
<dbReference type="InterPro" id="IPR000672">
    <property type="entry name" value="THF_DH/CycHdrlase"/>
</dbReference>
<dbReference type="PANTHER" id="PTHR48099">
    <property type="entry name" value="C-1-TETRAHYDROFOLATE SYNTHASE, CYTOPLASMIC-RELATED"/>
    <property type="match status" value="1"/>
</dbReference>
<dbReference type="FunFam" id="3.40.50.10860:FF:000001">
    <property type="entry name" value="Bifunctional protein FolD"/>
    <property type="match status" value="1"/>
</dbReference>
<dbReference type="FunFam" id="3.40.50.720:FF:000189">
    <property type="entry name" value="Bifunctional protein FolD"/>
    <property type="match status" value="1"/>
</dbReference>
<name>A0A395M268_9BACT</name>
<dbReference type="InterPro" id="IPR046346">
    <property type="entry name" value="Aminoacid_DH-like_N_sf"/>
</dbReference>
<comment type="caution">
    <text evidence="12">Lacks conserved residue(s) required for the propagation of feature annotation.</text>
</comment>
<organism evidence="15 16">
    <name type="scientific">Candidatus Thermochlorobacter aerophilus</name>
    <dbReference type="NCBI Taxonomy" id="1868324"/>
    <lineage>
        <taxon>Bacteria</taxon>
        <taxon>Pseudomonadati</taxon>
        <taxon>Chlorobiota</taxon>
        <taxon>Chlorobiia</taxon>
        <taxon>Chlorobiales</taxon>
        <taxon>Candidatus Thermochlorobacteriaceae</taxon>
        <taxon>Candidatus Thermochlorobacter</taxon>
    </lineage>
</organism>
<evidence type="ECO:0000259" key="13">
    <source>
        <dbReference type="Pfam" id="PF00763"/>
    </source>
</evidence>
<evidence type="ECO:0000256" key="11">
    <source>
        <dbReference type="ARBA" id="ARBA00036357"/>
    </source>
</evidence>
<dbReference type="SUPFAM" id="SSF51735">
    <property type="entry name" value="NAD(P)-binding Rossmann-fold domains"/>
    <property type="match status" value="1"/>
</dbReference>
<dbReference type="SUPFAM" id="SSF53223">
    <property type="entry name" value="Aminoacid dehydrogenase-like, N-terminal domain"/>
    <property type="match status" value="1"/>
</dbReference>
<comment type="similarity">
    <text evidence="12">Belongs to the tetrahydrofolate dehydrogenase/cyclohydrolase family.</text>
</comment>
<dbReference type="PANTHER" id="PTHR48099:SF5">
    <property type="entry name" value="C-1-TETRAHYDROFOLATE SYNTHASE, CYTOPLASMIC"/>
    <property type="match status" value="1"/>
</dbReference>
<dbReference type="CDD" id="cd01080">
    <property type="entry name" value="NAD_bind_m-THF_DH_Cyclohyd"/>
    <property type="match status" value="1"/>
</dbReference>
<dbReference type="GO" id="GO:0009086">
    <property type="term" value="P:methionine biosynthetic process"/>
    <property type="evidence" value="ECO:0007669"/>
    <property type="project" value="UniProtKB-KW"/>
</dbReference>
<dbReference type="Pfam" id="PF00763">
    <property type="entry name" value="THF_DHG_CYH"/>
    <property type="match status" value="1"/>
</dbReference>
<dbReference type="PROSITE" id="PS00767">
    <property type="entry name" value="THF_DHG_CYH_2"/>
    <property type="match status" value="1"/>
</dbReference>
<dbReference type="InterPro" id="IPR020630">
    <property type="entry name" value="THF_DH/CycHdrlase_cat_dom"/>
</dbReference>
<feature type="binding site" evidence="12">
    <location>
        <position position="236"/>
    </location>
    <ligand>
        <name>NADP(+)</name>
        <dbReference type="ChEBI" id="CHEBI:58349"/>
    </ligand>
</feature>
<dbReference type="InterPro" id="IPR020867">
    <property type="entry name" value="THF_DH/CycHdrlase_CS"/>
</dbReference>
<evidence type="ECO:0000256" key="8">
    <source>
        <dbReference type="ARBA" id="ARBA00023102"/>
    </source>
</evidence>
<evidence type="ECO:0000259" key="14">
    <source>
        <dbReference type="Pfam" id="PF02882"/>
    </source>
</evidence>
<dbReference type="InterPro" id="IPR020631">
    <property type="entry name" value="THF_DH/CycHdrlase_NAD-bd_dom"/>
</dbReference>
<dbReference type="EC" id="1.5.1.5" evidence="12"/>
<comment type="caution">
    <text evidence="15">The sequence shown here is derived from an EMBL/GenBank/DDBJ whole genome shotgun (WGS) entry which is preliminary data.</text>
</comment>
<keyword evidence="3 12" id="KW-0028">Amino-acid biosynthesis</keyword>
<comment type="function">
    <text evidence="12">Catalyzes the oxidation of 5,10-methylenetetrahydrofolate to 5,10-methenyltetrahydrofolate and then the hydrolysis of 5,10-methenyltetrahydrofolate to 10-formyltetrahydrofolate.</text>
</comment>
<evidence type="ECO:0000256" key="3">
    <source>
        <dbReference type="ARBA" id="ARBA00022605"/>
    </source>
</evidence>
<comment type="subunit">
    <text evidence="12">Homodimer.</text>
</comment>
<sequence length="295" mass="31507">MLIIDGKKISEDIKQELKLTLAELHAKTGQSPGLTVIIVGENPASQIYVRNKAKACTEVGIRSAVIELPEHVSQDELLARIHALNQDRSVHGILVQQPLPKHIDEFAVTLAISPDKDVDGFHPENVGRLVLGRLEECFVSCTPYGVLELLRRYGIDPAGKHCVVLGRSNIVGKPMANLMLQKLAGMNATVTVCHSASHNIASFTRQADILIAAIGKAHFVTADMVKPNAVVIDVGINRIADASAKSGSRIVGDVDFEGVSKVASAITPVPGGVGPMTIAMLLSNTVKSFKRHLAS</sequence>
<dbReference type="NCBIfam" id="NF010783">
    <property type="entry name" value="PRK14186.1"/>
    <property type="match status" value="1"/>
</dbReference>
<dbReference type="GO" id="GO:0035999">
    <property type="term" value="P:tetrahydrofolate interconversion"/>
    <property type="evidence" value="ECO:0007669"/>
    <property type="project" value="UniProtKB-UniRule"/>
</dbReference>
<dbReference type="GO" id="GO:0006164">
    <property type="term" value="P:purine nucleotide biosynthetic process"/>
    <property type="evidence" value="ECO:0007669"/>
    <property type="project" value="UniProtKB-KW"/>
</dbReference>
<evidence type="ECO:0000256" key="12">
    <source>
        <dbReference type="HAMAP-Rule" id="MF_01576"/>
    </source>
</evidence>
<keyword evidence="5 12" id="KW-0378">Hydrolase</keyword>
<keyword evidence="8 12" id="KW-0368">Histidine biosynthesis</keyword>
<evidence type="ECO:0000313" key="15">
    <source>
        <dbReference type="EMBL" id="RFM24899.1"/>
    </source>
</evidence>
<protein>
    <recommendedName>
        <fullName evidence="12">Bifunctional protein FolD</fullName>
    </recommendedName>
    <domain>
        <recommendedName>
            <fullName evidence="12">Methylenetetrahydrofolate dehydrogenase</fullName>
            <ecNumber evidence="12">1.5.1.5</ecNumber>
        </recommendedName>
    </domain>
    <domain>
        <recommendedName>
            <fullName evidence="12">Methenyltetrahydrofolate cyclohydrolase</fullName>
            <ecNumber evidence="12">3.5.4.9</ecNumber>
        </recommendedName>
    </domain>
</protein>
<dbReference type="GO" id="GO:0000105">
    <property type="term" value="P:L-histidine biosynthetic process"/>
    <property type="evidence" value="ECO:0007669"/>
    <property type="project" value="UniProtKB-KW"/>
</dbReference>
<dbReference type="GO" id="GO:0004477">
    <property type="term" value="F:methenyltetrahydrofolate cyclohydrolase activity"/>
    <property type="evidence" value="ECO:0007669"/>
    <property type="project" value="UniProtKB-UniRule"/>
</dbReference>
<proteinExistence type="inferred from homology"/>
<dbReference type="Proteomes" id="UP000266389">
    <property type="component" value="Unassembled WGS sequence"/>
</dbReference>
<dbReference type="HAMAP" id="MF_01576">
    <property type="entry name" value="THF_DHG_CYH"/>
    <property type="match status" value="1"/>
</dbReference>
<keyword evidence="7 12" id="KW-0560">Oxidoreductase</keyword>
<keyword evidence="6 12" id="KW-0521">NADP</keyword>
<feature type="domain" description="Tetrahydrofolate dehydrogenase/cyclohydrolase NAD(P)-binding" evidence="14">
    <location>
        <begin position="140"/>
        <end position="292"/>
    </location>
</feature>
<dbReference type="Gene3D" id="3.40.50.10860">
    <property type="entry name" value="Leucine Dehydrogenase, chain A, domain 1"/>
    <property type="match status" value="1"/>
</dbReference>
<keyword evidence="9 12" id="KW-0486">Methionine biosynthesis</keyword>
<dbReference type="UniPathway" id="UPA00193"/>
<keyword evidence="2 12" id="KW-0554">One-carbon metabolism</keyword>
<evidence type="ECO:0000256" key="7">
    <source>
        <dbReference type="ARBA" id="ARBA00023002"/>
    </source>
</evidence>
<dbReference type="GO" id="GO:0004488">
    <property type="term" value="F:methylenetetrahydrofolate dehydrogenase (NADP+) activity"/>
    <property type="evidence" value="ECO:0007669"/>
    <property type="project" value="UniProtKB-UniRule"/>
</dbReference>
<evidence type="ECO:0000313" key="16">
    <source>
        <dbReference type="Proteomes" id="UP000266389"/>
    </source>
</evidence>